<sequence length="280" mass="31483">GLKHRVQQQQALDFAVGRSFRKSLWAHQAHWEQAMHAVAAEHQSAEAVTGAPLWDRLRELQFAGWFVPQAHEPDTAAEPHAERMARPASTQPLGQVPRSTVRYDSLHGTLGLKDPRIMAMLELLQHSWPRPVSGHNLEDWLCTRGYSAEGALKSLVQQVPVDINRAYADLPDCLQDDFVGLVPGVAALALDRQDYELPISDFNAWYQPSLDHYNDTERFILHQLKQGHTPMQASVALHQAWQDGQYLCPRLCTTTLPLAQAALASVEELVATLRKYAMYL</sequence>
<dbReference type="AlphaFoldDB" id="A0A9D2U9U5"/>
<organism evidence="2 3">
    <name type="scientific">Candidatus Paenalcaligenes intestinipullorum</name>
    <dbReference type="NCBI Taxonomy" id="2838718"/>
    <lineage>
        <taxon>Bacteria</taxon>
        <taxon>Pseudomonadati</taxon>
        <taxon>Pseudomonadota</taxon>
        <taxon>Betaproteobacteria</taxon>
        <taxon>Burkholderiales</taxon>
        <taxon>Alcaligenaceae</taxon>
        <taxon>Paenalcaligenes</taxon>
    </lineage>
</organism>
<reference evidence="2" key="2">
    <citation type="submission" date="2021-04" db="EMBL/GenBank/DDBJ databases">
        <authorList>
            <person name="Gilroy R."/>
        </authorList>
    </citation>
    <scope>NUCLEOTIDE SEQUENCE</scope>
    <source>
        <strain evidence="2">9264</strain>
    </source>
</reference>
<dbReference type="EMBL" id="DWUQ01000193">
    <property type="protein sequence ID" value="HJD45174.1"/>
    <property type="molecule type" value="Genomic_DNA"/>
</dbReference>
<gene>
    <name evidence="2" type="ORF">H9906_09150</name>
</gene>
<comment type="caution">
    <text evidence="2">The sequence shown here is derived from an EMBL/GenBank/DDBJ whole genome shotgun (WGS) entry which is preliminary data.</text>
</comment>
<accession>A0A9D2U9U5</accession>
<evidence type="ECO:0000313" key="3">
    <source>
        <dbReference type="Proteomes" id="UP000823889"/>
    </source>
</evidence>
<protein>
    <submittedName>
        <fullName evidence="2">Uncharacterized protein</fullName>
    </submittedName>
</protein>
<evidence type="ECO:0000256" key="1">
    <source>
        <dbReference type="SAM" id="MobiDB-lite"/>
    </source>
</evidence>
<name>A0A9D2U9U5_9BURK</name>
<reference evidence="2" key="1">
    <citation type="journal article" date="2021" name="PeerJ">
        <title>Extensive microbial diversity within the chicken gut microbiome revealed by metagenomics and culture.</title>
        <authorList>
            <person name="Gilroy R."/>
            <person name="Ravi A."/>
            <person name="Getino M."/>
            <person name="Pursley I."/>
            <person name="Horton D.L."/>
            <person name="Alikhan N.F."/>
            <person name="Baker D."/>
            <person name="Gharbi K."/>
            <person name="Hall N."/>
            <person name="Watson M."/>
            <person name="Adriaenssens E.M."/>
            <person name="Foster-Nyarko E."/>
            <person name="Jarju S."/>
            <person name="Secka A."/>
            <person name="Antonio M."/>
            <person name="Oren A."/>
            <person name="Chaudhuri R.R."/>
            <person name="La Ragione R."/>
            <person name="Hildebrand F."/>
            <person name="Pallen M.J."/>
        </authorList>
    </citation>
    <scope>NUCLEOTIDE SEQUENCE</scope>
    <source>
        <strain evidence="2">9264</strain>
    </source>
</reference>
<proteinExistence type="predicted"/>
<feature type="region of interest" description="Disordered" evidence="1">
    <location>
        <begin position="75"/>
        <end position="96"/>
    </location>
</feature>
<evidence type="ECO:0000313" key="2">
    <source>
        <dbReference type="EMBL" id="HJD45174.1"/>
    </source>
</evidence>
<feature type="non-terminal residue" evidence="2">
    <location>
        <position position="1"/>
    </location>
</feature>
<dbReference type="Proteomes" id="UP000823889">
    <property type="component" value="Unassembled WGS sequence"/>
</dbReference>
<feature type="compositionally biased region" description="Basic and acidic residues" evidence="1">
    <location>
        <begin position="75"/>
        <end position="85"/>
    </location>
</feature>